<dbReference type="PANTHER" id="PTHR43775:SF37">
    <property type="entry name" value="SI:DKEY-61P9.11"/>
    <property type="match status" value="1"/>
</dbReference>
<dbReference type="InterPro" id="IPR036291">
    <property type="entry name" value="NAD(P)-bd_dom_sf"/>
</dbReference>
<dbReference type="PROSITE" id="PS00606">
    <property type="entry name" value="KS3_1"/>
    <property type="match status" value="2"/>
</dbReference>
<feature type="region of interest" description="Disordered" evidence="13">
    <location>
        <begin position="2483"/>
        <end position="2510"/>
    </location>
</feature>
<comment type="similarity">
    <text evidence="4">Belongs to the short-chain dehydrogenases/reductases (SDR) family.</text>
</comment>
<dbReference type="Pfam" id="PF21089">
    <property type="entry name" value="PKS_DH_N"/>
    <property type="match status" value="1"/>
</dbReference>
<dbReference type="Gene3D" id="3.10.129.110">
    <property type="entry name" value="Polyketide synthase dehydratase"/>
    <property type="match status" value="1"/>
</dbReference>
<accession>A0A1Y6D3H5</accession>
<evidence type="ECO:0000256" key="4">
    <source>
        <dbReference type="ARBA" id="ARBA00006484"/>
    </source>
</evidence>
<dbReference type="CDD" id="cd00833">
    <property type="entry name" value="PKS"/>
    <property type="match status" value="3"/>
</dbReference>
<evidence type="ECO:0000256" key="6">
    <source>
        <dbReference type="ARBA" id="ARBA00022490"/>
    </source>
</evidence>
<dbReference type="GO" id="GO:0006633">
    <property type="term" value="P:fatty acid biosynthetic process"/>
    <property type="evidence" value="ECO:0007669"/>
    <property type="project" value="UniProtKB-UniPathway"/>
</dbReference>
<dbReference type="InterPro" id="IPR020806">
    <property type="entry name" value="PKS_PP-bd"/>
</dbReference>
<dbReference type="Gene3D" id="1.10.1200.10">
    <property type="entry name" value="ACP-like"/>
    <property type="match status" value="2"/>
</dbReference>
<dbReference type="SMART" id="SM00825">
    <property type="entry name" value="PKS_KS"/>
    <property type="match status" value="3"/>
</dbReference>
<dbReference type="InterPro" id="IPR049552">
    <property type="entry name" value="PKS_DH_N"/>
</dbReference>
<evidence type="ECO:0000256" key="9">
    <source>
        <dbReference type="ARBA" id="ARBA00022737"/>
    </source>
</evidence>
<dbReference type="SUPFAM" id="SSF53335">
    <property type="entry name" value="S-adenosyl-L-methionine-dependent methyltransferases"/>
    <property type="match status" value="1"/>
</dbReference>
<evidence type="ECO:0000256" key="1">
    <source>
        <dbReference type="ARBA" id="ARBA00004496"/>
    </source>
</evidence>
<evidence type="ECO:0000313" key="17">
    <source>
        <dbReference type="EMBL" id="SMF97499.1"/>
    </source>
</evidence>
<dbReference type="InterPro" id="IPR020807">
    <property type="entry name" value="PKS_DH"/>
</dbReference>
<keyword evidence="6" id="KW-0963">Cytoplasm</keyword>
<dbReference type="GO" id="GO:0005886">
    <property type="term" value="C:plasma membrane"/>
    <property type="evidence" value="ECO:0007669"/>
    <property type="project" value="TreeGrafter"/>
</dbReference>
<feature type="region of interest" description="N-terminal hotdog fold" evidence="12">
    <location>
        <begin position="1270"/>
        <end position="1389"/>
    </location>
</feature>
<evidence type="ECO:0000256" key="13">
    <source>
        <dbReference type="SAM" id="MobiDB-lite"/>
    </source>
</evidence>
<comment type="function">
    <text evidence="11">Involved in production of the polyketide antibiotic thailandamide.</text>
</comment>
<dbReference type="InterPro" id="IPR029063">
    <property type="entry name" value="SAM-dependent_MTases_sf"/>
</dbReference>
<dbReference type="Pfam" id="PF08659">
    <property type="entry name" value="KR"/>
    <property type="match status" value="1"/>
</dbReference>
<dbReference type="SUPFAM" id="SSF51735">
    <property type="entry name" value="NAD(P)-binding Rossmann-fold domains"/>
    <property type="match status" value="2"/>
</dbReference>
<evidence type="ECO:0000259" key="14">
    <source>
        <dbReference type="PROSITE" id="PS50075"/>
    </source>
</evidence>
<comment type="subcellular location">
    <subcellularLocation>
        <location evidence="1">Cytoplasm</location>
    </subcellularLocation>
</comment>
<dbReference type="InterPro" id="IPR016039">
    <property type="entry name" value="Thiolase-like"/>
</dbReference>
<evidence type="ECO:0000259" key="16">
    <source>
        <dbReference type="PROSITE" id="PS52019"/>
    </source>
</evidence>
<dbReference type="CDD" id="cd02440">
    <property type="entry name" value="AdoMet_MTases"/>
    <property type="match status" value="1"/>
</dbReference>
<feature type="domain" description="Ketosynthase family 3 (KS3)" evidence="15">
    <location>
        <begin position="2512"/>
        <end position="2934"/>
    </location>
</feature>
<feature type="domain" description="Ketosynthase family 3 (KS3)" evidence="15">
    <location>
        <begin position="11"/>
        <end position="432"/>
    </location>
</feature>
<keyword evidence="7" id="KW-0597">Phosphoprotein</keyword>
<dbReference type="GO" id="GO:0004312">
    <property type="term" value="F:fatty acid synthase activity"/>
    <property type="evidence" value="ECO:0007669"/>
    <property type="project" value="TreeGrafter"/>
</dbReference>
<proteinExistence type="inferred from homology"/>
<keyword evidence="9" id="KW-0677">Repeat</keyword>
<dbReference type="InterPro" id="IPR032821">
    <property type="entry name" value="PKS_assoc"/>
</dbReference>
<feature type="domain" description="Carrier" evidence="14">
    <location>
        <begin position="602"/>
        <end position="675"/>
    </location>
</feature>
<evidence type="ECO:0000256" key="12">
    <source>
        <dbReference type="PROSITE-ProRule" id="PRU01363"/>
    </source>
</evidence>
<comment type="pathway">
    <text evidence="2">Antibiotic biosynthesis.</text>
</comment>
<keyword evidence="10" id="KW-0511">Multifunctional enzyme</keyword>
<dbReference type="Proteomes" id="UP000192923">
    <property type="component" value="Unassembled WGS sequence"/>
</dbReference>
<dbReference type="InterPro" id="IPR009081">
    <property type="entry name" value="PP-bd_ACP"/>
</dbReference>
<feature type="active site" description="Proton acceptor; for dehydratase activity" evidence="12">
    <location>
        <position position="1304"/>
    </location>
</feature>
<keyword evidence="5" id="KW-0596">Phosphopantetheine</keyword>
<dbReference type="InterPro" id="IPR020841">
    <property type="entry name" value="PKS_Beta-ketoAc_synthase_dom"/>
</dbReference>
<gene>
    <name evidence="17" type="ORF">SAMN02949497_0529</name>
</gene>
<evidence type="ECO:0000256" key="11">
    <source>
        <dbReference type="ARBA" id="ARBA00054155"/>
    </source>
</evidence>
<comment type="pathway">
    <text evidence="3">Lipid metabolism; fatty acid biosynthesis.</text>
</comment>
<dbReference type="PROSITE" id="PS50075">
    <property type="entry name" value="CARRIER"/>
    <property type="match status" value="2"/>
</dbReference>
<dbReference type="InterPro" id="IPR018201">
    <property type="entry name" value="Ketoacyl_synth_AS"/>
</dbReference>
<dbReference type="STRING" id="1760988.SAMN02949497_0529"/>
<evidence type="ECO:0000313" key="18">
    <source>
        <dbReference type="Proteomes" id="UP000192923"/>
    </source>
</evidence>
<dbReference type="Pfam" id="PF14765">
    <property type="entry name" value="PS-DH"/>
    <property type="match status" value="1"/>
</dbReference>
<evidence type="ECO:0000256" key="2">
    <source>
        <dbReference type="ARBA" id="ARBA00004792"/>
    </source>
</evidence>
<dbReference type="PROSITE" id="PS52019">
    <property type="entry name" value="PKS_MFAS_DH"/>
    <property type="match status" value="1"/>
</dbReference>
<dbReference type="Pfam" id="PF00109">
    <property type="entry name" value="ketoacyl-synt"/>
    <property type="match status" value="3"/>
</dbReference>
<dbReference type="InterPro" id="IPR050091">
    <property type="entry name" value="PKS_NRPS_Biosynth_Enz"/>
</dbReference>
<feature type="region of interest" description="C-terminal hotdog fold" evidence="12">
    <location>
        <begin position="1404"/>
        <end position="1549"/>
    </location>
</feature>
<dbReference type="GO" id="GO:0031177">
    <property type="term" value="F:phosphopantetheine binding"/>
    <property type="evidence" value="ECO:0007669"/>
    <property type="project" value="InterPro"/>
</dbReference>
<evidence type="ECO:0000256" key="8">
    <source>
        <dbReference type="ARBA" id="ARBA00022679"/>
    </source>
</evidence>
<dbReference type="Pfam" id="PF16197">
    <property type="entry name" value="KAsynt_C_assoc"/>
    <property type="match status" value="2"/>
</dbReference>
<dbReference type="OrthoDB" id="5555092at2"/>
<organism evidence="17 18">
    <name type="scientific">Methylomagnum ishizawai</name>
    <dbReference type="NCBI Taxonomy" id="1760988"/>
    <lineage>
        <taxon>Bacteria</taxon>
        <taxon>Pseudomonadati</taxon>
        <taxon>Pseudomonadota</taxon>
        <taxon>Gammaproteobacteria</taxon>
        <taxon>Methylococcales</taxon>
        <taxon>Methylococcaceae</taxon>
        <taxon>Methylomagnum</taxon>
    </lineage>
</organism>
<dbReference type="InterPro" id="IPR036736">
    <property type="entry name" value="ACP-like_sf"/>
</dbReference>
<dbReference type="InterPro" id="IPR013968">
    <property type="entry name" value="PKS_KR"/>
</dbReference>
<evidence type="ECO:0000259" key="15">
    <source>
        <dbReference type="PROSITE" id="PS52004"/>
    </source>
</evidence>
<dbReference type="InterPro" id="IPR014031">
    <property type="entry name" value="Ketoacyl_synth_C"/>
</dbReference>
<dbReference type="GO" id="GO:0071770">
    <property type="term" value="P:DIM/DIP cell wall layer assembly"/>
    <property type="evidence" value="ECO:0007669"/>
    <property type="project" value="TreeGrafter"/>
</dbReference>
<name>A0A1Y6D3H5_9GAMM</name>
<dbReference type="SUPFAM" id="SSF47336">
    <property type="entry name" value="ACP-like"/>
    <property type="match status" value="2"/>
</dbReference>
<dbReference type="InterPro" id="IPR049551">
    <property type="entry name" value="PKS_DH_C"/>
</dbReference>
<evidence type="ECO:0000256" key="5">
    <source>
        <dbReference type="ARBA" id="ARBA00022450"/>
    </source>
</evidence>
<dbReference type="RefSeq" id="WP_085216527.1">
    <property type="nucleotide sequence ID" value="NZ_FXAM01000002.1"/>
</dbReference>
<dbReference type="InterPro" id="IPR006162">
    <property type="entry name" value="Ppantetheine_attach_site"/>
</dbReference>
<dbReference type="FunFam" id="3.40.47.10:FF:000019">
    <property type="entry name" value="Polyketide synthase type I"/>
    <property type="match status" value="1"/>
</dbReference>
<evidence type="ECO:0000256" key="10">
    <source>
        <dbReference type="ARBA" id="ARBA00023268"/>
    </source>
</evidence>
<evidence type="ECO:0000256" key="3">
    <source>
        <dbReference type="ARBA" id="ARBA00005194"/>
    </source>
</evidence>
<feature type="domain" description="Ketosynthase family 3 (KS3)" evidence="15">
    <location>
        <begin position="697"/>
        <end position="1122"/>
    </location>
</feature>
<reference evidence="17 18" key="1">
    <citation type="submission" date="2016-12" db="EMBL/GenBank/DDBJ databases">
        <authorList>
            <person name="Song W.-J."/>
            <person name="Kurnit D.M."/>
        </authorList>
    </citation>
    <scope>NUCLEOTIDE SEQUENCE [LARGE SCALE GENOMIC DNA]</scope>
    <source>
        <strain evidence="17 18">175</strain>
    </source>
</reference>
<dbReference type="PROSITE" id="PS52004">
    <property type="entry name" value="KS3_2"/>
    <property type="match status" value="3"/>
</dbReference>
<dbReference type="SUPFAM" id="SSF53901">
    <property type="entry name" value="Thiolase-like"/>
    <property type="match status" value="3"/>
</dbReference>
<dbReference type="GO" id="GO:0004315">
    <property type="term" value="F:3-oxoacyl-[acyl-carrier-protein] synthase activity"/>
    <property type="evidence" value="ECO:0007669"/>
    <property type="project" value="InterPro"/>
</dbReference>
<dbReference type="SMART" id="SM01294">
    <property type="entry name" value="PKS_PP_betabranch"/>
    <property type="match status" value="1"/>
</dbReference>
<dbReference type="InterPro" id="IPR049900">
    <property type="entry name" value="PKS_mFAS_DH"/>
</dbReference>
<sequence length="3122" mass="326709">MSQATPPMDSERAVAVVGLACRLPGAPDLDAYRRLLWTGGSGIVASDDAFLRGQGVPESLLRHPHLVRRFGVLDGVEAFDAAAFGIPPARAQGLDPQQRVLLELAVAALEHAGYADEAEAGSIGVYVSLAHCSYRGGKLADAADGFFGLTASDKDYGATRISYALDLTGPSLTVQSACSGSLAALHMAVEGLLSGQCDVALAGGVSIVLPQGAYVAAPGLMLAPDGECRPFDAAAAGTVPGNGAGLVVLKRLDRARADGDTIHAVVLGSAIANDGARKVDYLAPGIRGQMRAVGEAWSVAGIEPASLGMIEAHGTGTRLGDPIEIEALSRLLAHFAADGLPPPAACRIGSTKANLGHLNVASGIAGFIKAVLAVREGVIPGVPGFQTQNPEAPFAATPFRIGAEAVPWLGWRRAGVSSFGFGGTNVHVVLEQAPERTAPRAGDGRPLLLPLSAHDGAGLERVRRALAEHLRGPSPGDFADIAYTLQRGRPARPVRAMLRARTVGEALALLDAPGPLPRFEPQGPEDSAVAAWLAGEALDWETTPGAAVGGRIPLPTYPFARERHGVDQTPAWPLGAVAEPPPVVVAMAADSAPRTAQSGLPPDLMAWLRGVFAEVLQREAAAIPVDATYDRLGVDSLLVVSITGRIREYFPEVRGSLLFEQKTLAELAAYLETERAKRAAPVGENVASIVQTRPADLEPIAVIGLAGRFPGAADTEALWQLLEQGRSAIGPVPTGRPWPAAARSGPQAAFIDDIDRFDALFFGIAPTEARRIDPQARVFLETAWAALENAGLTPAGLKAAVRRAAGDGSDVGVFVGVMNMPYRLHAPAADAVGQVVQANHWSVANRVSYHFDFTGPSLAVDTACSASLSAVHLACESLRRGECGAALAGGVNLILDPVQQSELVRMGMLSPSDVCHSFGAGADGFVQGEGVGAVVLKPLAAAQADGDRILGVILGSALNANGRTGGYTVPSPKAQADVIRRALAAAQVPPASISAIECHGTGTALGDPIEIAGLAEVFQATPGAGSVAIGSIKSNMGHLESAAGIAGLAKVLLQLQRRRLAPSLHAEPLNPGLGLERTCFRVQTQAADWSPATDAAGRPYPRRAGLSGFGAGGANVHVVLEEAPATPPPAPSRSVRQPIVLSAADAEAWERLRGRLLHALATDSGLAADAAGLADFAYTLAVGREALAVRAGFVAHDRASLREGLARLVPGGPGPELSAGAAERWLADWLRGGRIDAGFWAEERRRRITLPGYPFHGPKLWLDLGAEAAPPAVPRSPWVAEGAADGKRLWHFHIDAALPLLDQHRVEGRPYLPGVVSATLAMAAAAAGGLPVVGVAGVIWKKPVEPGDAGLDLALEFTPGKTGYKFRLAPAAGGDTWVEGRLLGPESLPAPDGVAVPALEDLPGGEILDQEQVRRRLVAAGLSHGPVLRAIHRLRLEGTRVLAELVRPAEARRDLDGWNPCPALLDSAFQAACMALLADPEPVLPLPLGIERLWLLQPHWPERLRLEARLVERSPGFARIDLTLGDESGKPVCRMQGLTARLLPGKVQAGPVPLFVPRWRKAVDAGPAVLPAEGSVAVIAPPPQGPLLAGLRAVLAGRESAVYTLPEFLALAEECRPETLIYVHPTETEPSQPPYVLSLLELLAALNASPRPARLILLTTQVHATRPGEVNLPWAAAALGLARTAARENARLQVACVDVDDPATLGAALAGAVDPLGLPLAWRGGERWVQRLDALPVPPASGVAPVGAGDHILVVGGAGGLGLALAERWGGRHGARFTLVGRRPASEAMAGKSLTHPPLYLSADVTDPAALAAAIAAAEARHGPIIGAIHAALIMADRAIRNMGREDFLPAFEVKRLGLHYLYEQLKDRPLRWLAVFSSVNAFVANAGQSNYVAGCAVKDALGLRLAGQARFPVRIVNWGYWGEVGRVATEDYRQRMARIGVHSIGVAEGLDALETILAGDLPQVLAIRAEPAVLAQLGYAAPVEPAPSVEPTPTPEPAPGDLFAAACREALAVAETDRAALAGATGDYRELDLLSVQALAAWWREQGLPTRAPSATLAQALGLAQDHRRQFAALLDMLVRHGFLAQYGDAVAAGVQSVPPAADIAARRAAFLQRAPHFAAHFRLLDACLERYTSTLRGETAPTEVLFPDMSMSLVEGMYRGNRMVDHFNAKLAAAAAAAQRWHGLGSPFRVLEFGSGTGGTSQRVLPALGPGAAYDYTDISSGFLIHGRRQFKAAYPFMDFKLFNLENPPDPADFKASSYDLAFGANVIHATRDLSRSLGHIGGLIRPGGLLMLYEMVANHEFVTITFGLLPGWWLAEDPRLPHGPLLDPAAWRRVLTANGFDEVGIFGQPEAQDESQATHALIVARRADPDRPAAGPETRERRGLLRGRLRRETRPAAPAADSAALESQVLACVAATLEIPMDRIDPQRSLADYGADSILGVQLVRDLNRRFGVELKPTALFSHPSVRAVAQYLAAQHGVRADAPAGDAGPSIPESMPEAPPAPPRPEDAEAIAVIGMAGRFPGAANVDEFERLLLAGGCGVGPVPLERWDHGLIYDPKPLRPGHSVCPEGGFIADAFGFDPVFFGLSPAEATAMDPQQRLFLMTAWHALEDAGLAPAALKNSACGVYAGNVAGDYGQLLETAGQGRDAHGFMGSAASMLPARIAYHLDLKGPALSIDTACSSSLVAIAEACEALRGGRCDLALAGGVAAMFTPGFYVVASNAGMLSPTGRCHTLDAAADGFVPGEAVAVLALKRLDRAQADGDRVLGVIRGWGVNQDGASNGITAPSAPAQTALIQGVHRRFAIDPAAIDYVELHGTGTRLGDPVEIEGLAGAFGATGSVCGIGSVKSNTGHTLAAAGAVGLVKLLLALRSGILPPTLHFQRLNPAISLEGTPFRPVTAPTPWPRRPDRPRRAAVSAFGFAGTNAHVVVEEAPPASIRAVPPGPWPFPLSARTPAALRQRAVELADWLRAHPETDPAALAATLATGRMHFKVRVVLVADRLDKVLAWLDGVAAGTGQVRADPAGAWRDWVEDYLVGADLPPDRLWPGIRPVPVSLPGYPFERRVYRPGWPPQGAAGLNQGGAPAMVDPAPLDPSDPASILAAVTGHLDRLAAHGTETPA</sequence>
<dbReference type="SMART" id="SM00823">
    <property type="entry name" value="PKS_PP"/>
    <property type="match status" value="2"/>
</dbReference>
<dbReference type="Gene3D" id="1.10.1240.100">
    <property type="match status" value="2"/>
</dbReference>
<dbReference type="InterPro" id="IPR042104">
    <property type="entry name" value="PKS_dehydratase_sf"/>
</dbReference>
<dbReference type="Gene3D" id="3.40.50.150">
    <property type="entry name" value="Vaccinia Virus protein VP39"/>
    <property type="match status" value="1"/>
</dbReference>
<dbReference type="Gene3D" id="3.40.50.720">
    <property type="entry name" value="NAD(P)-binding Rossmann-like Domain"/>
    <property type="match status" value="1"/>
</dbReference>
<dbReference type="Pfam" id="PF22336">
    <property type="entry name" value="RhiE-like_linker"/>
    <property type="match status" value="1"/>
</dbReference>
<dbReference type="Pfam" id="PF08242">
    <property type="entry name" value="Methyltransf_12"/>
    <property type="match status" value="1"/>
</dbReference>
<dbReference type="GO" id="GO:0005737">
    <property type="term" value="C:cytoplasm"/>
    <property type="evidence" value="ECO:0007669"/>
    <property type="project" value="UniProtKB-SubCell"/>
</dbReference>
<keyword evidence="8" id="KW-0808">Transferase</keyword>
<dbReference type="PROSITE" id="PS00012">
    <property type="entry name" value="PHOSPHOPANTETHEINE"/>
    <property type="match status" value="1"/>
</dbReference>
<dbReference type="InterPro" id="IPR057326">
    <property type="entry name" value="KR_dom"/>
</dbReference>
<dbReference type="UniPathway" id="UPA00094"/>
<dbReference type="Gene3D" id="3.30.70.3290">
    <property type="match status" value="1"/>
</dbReference>
<dbReference type="EMBL" id="FXAM01000002">
    <property type="protein sequence ID" value="SMF97499.1"/>
    <property type="molecule type" value="Genomic_DNA"/>
</dbReference>
<dbReference type="InterPro" id="IPR013217">
    <property type="entry name" value="Methyltransf_12"/>
</dbReference>
<feature type="domain" description="Carrier" evidence="14">
    <location>
        <begin position="2403"/>
        <end position="2480"/>
    </location>
</feature>
<dbReference type="SMART" id="SM00826">
    <property type="entry name" value="PKS_DH"/>
    <property type="match status" value="1"/>
</dbReference>
<dbReference type="Pfam" id="PF00550">
    <property type="entry name" value="PP-binding"/>
    <property type="match status" value="2"/>
</dbReference>
<dbReference type="Gene3D" id="3.40.47.10">
    <property type="match status" value="3"/>
</dbReference>
<dbReference type="Pfam" id="PF02801">
    <property type="entry name" value="Ketoacyl-synt_C"/>
    <property type="match status" value="3"/>
</dbReference>
<dbReference type="SMART" id="SM00822">
    <property type="entry name" value="PKS_KR"/>
    <property type="match status" value="1"/>
</dbReference>
<dbReference type="InterPro" id="IPR014030">
    <property type="entry name" value="Ketoacyl_synth_N"/>
</dbReference>
<dbReference type="PANTHER" id="PTHR43775">
    <property type="entry name" value="FATTY ACID SYNTHASE"/>
    <property type="match status" value="1"/>
</dbReference>
<feature type="domain" description="PKS/mFAS DH" evidence="16">
    <location>
        <begin position="1270"/>
        <end position="1549"/>
    </location>
</feature>
<evidence type="ECO:0000256" key="7">
    <source>
        <dbReference type="ARBA" id="ARBA00022553"/>
    </source>
</evidence>
<dbReference type="InterPro" id="IPR054514">
    <property type="entry name" value="RhiE-like_linker"/>
</dbReference>
<feature type="active site" description="Proton donor; for dehydratase activity" evidence="12">
    <location>
        <position position="1466"/>
    </location>
</feature>
<protein>
    <submittedName>
        <fullName evidence="17">Polyketide synthase PksM</fullName>
    </submittedName>
</protein>
<keyword evidence="18" id="KW-1185">Reference proteome</keyword>